<evidence type="ECO:0000313" key="2">
    <source>
        <dbReference type="Proteomes" id="UP000054018"/>
    </source>
</evidence>
<reference evidence="2" key="2">
    <citation type="submission" date="2015-01" db="EMBL/GenBank/DDBJ databases">
        <title>Evolutionary Origins and Diversification of the Mycorrhizal Mutualists.</title>
        <authorList>
            <consortium name="DOE Joint Genome Institute"/>
            <consortium name="Mycorrhizal Genomics Consortium"/>
            <person name="Kohler A."/>
            <person name="Kuo A."/>
            <person name="Nagy L.G."/>
            <person name="Floudas D."/>
            <person name="Copeland A."/>
            <person name="Barry K.W."/>
            <person name="Cichocki N."/>
            <person name="Veneault-Fourrey C."/>
            <person name="LaButti K."/>
            <person name="Lindquist E.A."/>
            <person name="Lipzen A."/>
            <person name="Lundell T."/>
            <person name="Morin E."/>
            <person name="Murat C."/>
            <person name="Riley R."/>
            <person name="Ohm R."/>
            <person name="Sun H."/>
            <person name="Tunlid A."/>
            <person name="Henrissat B."/>
            <person name="Grigoriev I.V."/>
            <person name="Hibbett D.S."/>
            <person name="Martin F."/>
        </authorList>
    </citation>
    <scope>NUCLEOTIDE SEQUENCE [LARGE SCALE GENOMIC DNA]</scope>
    <source>
        <strain evidence="2">441</strain>
    </source>
</reference>
<dbReference type="Pfam" id="PF18759">
    <property type="entry name" value="Plavaka"/>
    <property type="match status" value="1"/>
</dbReference>
<sequence length="325" mass="37779">TFAVPGLMYRPLTLVIKAAFSEPVSKWFHFIPFKRIWKSASGQEQRIYDELYSSDVWNKAHDEIQKQKRDDNCRLERVIAGLMFWSDSTQLAQFGHSSAWPVYLFFGNLSKYIRASVTRGACHPIAFIPPQGYSDILTHCKRELFHAVWNLLLDEEFLRAYKNGVVVKCFDGKYRHVYPRIFTYSADYPEKILLATIRDKGYYPCLRCLIPKSNFWHVGLWNDIKARVSQARTYLRSKIVAARDAIYRLGTPIKGAIVERLLKDHSLNAFTERLSPLGFELFPIIVVDLMHEFELGILKNVLQHLIRILYAVNPANVARLSERYV</sequence>
<dbReference type="STRING" id="765257.A0A0C9YVQ7"/>
<dbReference type="HOGENOM" id="CLU_002498_2_0_1"/>
<dbReference type="Proteomes" id="UP000054018">
    <property type="component" value="Unassembled WGS sequence"/>
</dbReference>
<evidence type="ECO:0000313" key="1">
    <source>
        <dbReference type="EMBL" id="KIK11948.1"/>
    </source>
</evidence>
<proteinExistence type="predicted"/>
<dbReference type="OrthoDB" id="3208495at2759"/>
<dbReference type="AlphaFoldDB" id="A0A0C9YVQ7"/>
<gene>
    <name evidence="1" type="ORF">PISMIDRAFT_121800</name>
</gene>
<feature type="non-terminal residue" evidence="1">
    <location>
        <position position="325"/>
    </location>
</feature>
<keyword evidence="2" id="KW-1185">Reference proteome</keyword>
<protein>
    <submittedName>
        <fullName evidence="1">Uncharacterized protein</fullName>
    </submittedName>
</protein>
<dbReference type="InterPro" id="IPR041078">
    <property type="entry name" value="Plavaka"/>
</dbReference>
<name>A0A0C9YVQ7_9AGAM</name>
<dbReference type="EMBL" id="KN834136">
    <property type="protein sequence ID" value="KIK11948.1"/>
    <property type="molecule type" value="Genomic_DNA"/>
</dbReference>
<feature type="non-terminal residue" evidence="1">
    <location>
        <position position="1"/>
    </location>
</feature>
<accession>A0A0C9YVQ7</accession>
<reference evidence="1 2" key="1">
    <citation type="submission" date="2014-04" db="EMBL/GenBank/DDBJ databases">
        <authorList>
            <consortium name="DOE Joint Genome Institute"/>
            <person name="Kuo A."/>
            <person name="Kohler A."/>
            <person name="Costa M.D."/>
            <person name="Nagy L.G."/>
            <person name="Floudas D."/>
            <person name="Copeland A."/>
            <person name="Barry K.W."/>
            <person name="Cichocki N."/>
            <person name="Veneault-Fourrey C."/>
            <person name="LaButti K."/>
            <person name="Lindquist E.A."/>
            <person name="Lipzen A."/>
            <person name="Lundell T."/>
            <person name="Morin E."/>
            <person name="Murat C."/>
            <person name="Sun H."/>
            <person name="Tunlid A."/>
            <person name="Henrissat B."/>
            <person name="Grigoriev I.V."/>
            <person name="Hibbett D.S."/>
            <person name="Martin F."/>
            <person name="Nordberg H.P."/>
            <person name="Cantor M.N."/>
            <person name="Hua S.X."/>
        </authorList>
    </citation>
    <scope>NUCLEOTIDE SEQUENCE [LARGE SCALE GENOMIC DNA]</scope>
    <source>
        <strain evidence="1 2">441</strain>
    </source>
</reference>
<organism evidence="1 2">
    <name type="scientific">Pisolithus microcarpus 441</name>
    <dbReference type="NCBI Taxonomy" id="765257"/>
    <lineage>
        <taxon>Eukaryota</taxon>
        <taxon>Fungi</taxon>
        <taxon>Dikarya</taxon>
        <taxon>Basidiomycota</taxon>
        <taxon>Agaricomycotina</taxon>
        <taxon>Agaricomycetes</taxon>
        <taxon>Agaricomycetidae</taxon>
        <taxon>Boletales</taxon>
        <taxon>Sclerodermatineae</taxon>
        <taxon>Pisolithaceae</taxon>
        <taxon>Pisolithus</taxon>
    </lineage>
</organism>